<keyword evidence="3 8" id="KW-0812">Transmembrane</keyword>
<evidence type="ECO:0000313" key="10">
    <source>
        <dbReference type="EMBL" id="QSE76372.1"/>
    </source>
</evidence>
<protein>
    <submittedName>
        <fullName evidence="10">Two pore domain potassium channel family protein</fullName>
    </submittedName>
</protein>
<dbReference type="GO" id="GO:0030322">
    <property type="term" value="P:stabilization of membrane potential"/>
    <property type="evidence" value="ECO:0007669"/>
    <property type="project" value="TreeGrafter"/>
</dbReference>
<evidence type="ECO:0000256" key="2">
    <source>
        <dbReference type="ARBA" id="ARBA00022448"/>
    </source>
</evidence>
<keyword evidence="4 8" id="KW-1133">Transmembrane helix</keyword>
<feature type="transmembrane region" description="Helical" evidence="8">
    <location>
        <begin position="26"/>
        <end position="45"/>
    </location>
</feature>
<dbReference type="GO" id="GO:0005886">
    <property type="term" value="C:plasma membrane"/>
    <property type="evidence" value="ECO:0007669"/>
    <property type="project" value="TreeGrafter"/>
</dbReference>
<dbReference type="Proteomes" id="UP000663608">
    <property type="component" value="Chromosome"/>
</dbReference>
<dbReference type="InterPro" id="IPR003280">
    <property type="entry name" value="2pore_dom_K_chnl"/>
</dbReference>
<evidence type="ECO:0000259" key="9">
    <source>
        <dbReference type="Pfam" id="PF07885"/>
    </source>
</evidence>
<evidence type="ECO:0000256" key="8">
    <source>
        <dbReference type="SAM" id="Phobius"/>
    </source>
</evidence>
<dbReference type="Pfam" id="PF07885">
    <property type="entry name" value="Ion_trans_2"/>
    <property type="match status" value="1"/>
</dbReference>
<evidence type="ECO:0000256" key="1">
    <source>
        <dbReference type="ARBA" id="ARBA00004141"/>
    </source>
</evidence>
<organism evidence="10 11">
    <name type="scientific">Lactococcus taiwanensis</name>
    <dbReference type="NCBI Taxonomy" id="1151742"/>
    <lineage>
        <taxon>Bacteria</taxon>
        <taxon>Bacillati</taxon>
        <taxon>Bacillota</taxon>
        <taxon>Bacilli</taxon>
        <taxon>Lactobacillales</taxon>
        <taxon>Streptococcaceae</taxon>
        <taxon>Lactococcus</taxon>
    </lineage>
</organism>
<dbReference type="RefSeq" id="WP_205272136.1">
    <property type="nucleotide sequence ID" value="NZ_CP070381.1"/>
</dbReference>
<proteinExistence type="predicted"/>
<dbReference type="PANTHER" id="PTHR11003">
    <property type="entry name" value="POTASSIUM CHANNEL, SUBFAMILY K"/>
    <property type="match status" value="1"/>
</dbReference>
<gene>
    <name evidence="10" type="ORF">JW886_07890</name>
</gene>
<dbReference type="AlphaFoldDB" id="A0AA45KFK8"/>
<keyword evidence="2" id="KW-0813">Transport</keyword>
<evidence type="ECO:0000256" key="5">
    <source>
        <dbReference type="ARBA" id="ARBA00023065"/>
    </source>
</evidence>
<evidence type="ECO:0000256" key="4">
    <source>
        <dbReference type="ARBA" id="ARBA00022989"/>
    </source>
</evidence>
<sequence>MFSLLLSIKELFQSFKFIFKSKDTRALFALIIATLGIGTLFYTSVEKMSPLDALYLSFITLTTIGYGDLHPITAIGKIFTMCYATVGLGFMAMFISVIAKSFVYSAHNRKHKNTKE</sequence>
<evidence type="ECO:0000256" key="6">
    <source>
        <dbReference type="ARBA" id="ARBA00023136"/>
    </source>
</evidence>
<evidence type="ECO:0000256" key="3">
    <source>
        <dbReference type="ARBA" id="ARBA00022692"/>
    </source>
</evidence>
<keyword evidence="7 10" id="KW-0407">Ion channel</keyword>
<dbReference type="GO" id="GO:0022841">
    <property type="term" value="F:potassium ion leak channel activity"/>
    <property type="evidence" value="ECO:0007669"/>
    <property type="project" value="TreeGrafter"/>
</dbReference>
<evidence type="ECO:0000256" key="7">
    <source>
        <dbReference type="ARBA" id="ARBA00023303"/>
    </source>
</evidence>
<name>A0AA45KFK8_9LACT</name>
<dbReference type="InterPro" id="IPR013099">
    <property type="entry name" value="K_chnl_dom"/>
</dbReference>
<dbReference type="KEGG" id="lti:JW886_07890"/>
<comment type="subcellular location">
    <subcellularLocation>
        <location evidence="1">Membrane</location>
        <topology evidence="1">Multi-pass membrane protein</topology>
    </subcellularLocation>
</comment>
<keyword evidence="5" id="KW-0406">Ion transport</keyword>
<feature type="domain" description="Potassium channel" evidence="9">
    <location>
        <begin position="30"/>
        <end position="102"/>
    </location>
</feature>
<dbReference type="SUPFAM" id="SSF81324">
    <property type="entry name" value="Voltage-gated potassium channels"/>
    <property type="match status" value="1"/>
</dbReference>
<dbReference type="EMBL" id="CP070872">
    <property type="protein sequence ID" value="QSE76372.1"/>
    <property type="molecule type" value="Genomic_DNA"/>
</dbReference>
<keyword evidence="6 8" id="KW-0472">Membrane</keyword>
<feature type="transmembrane region" description="Helical" evidence="8">
    <location>
        <begin position="78"/>
        <end position="103"/>
    </location>
</feature>
<dbReference type="Gene3D" id="1.10.287.70">
    <property type="match status" value="1"/>
</dbReference>
<dbReference type="PANTHER" id="PTHR11003:SF291">
    <property type="entry name" value="IP11374P"/>
    <property type="match status" value="1"/>
</dbReference>
<reference evidence="10 11" key="1">
    <citation type="submission" date="2021-02" db="EMBL/GenBank/DDBJ databases">
        <title>Complete genome sequence of Lactococcus lactis strain K_LL004.</title>
        <authorList>
            <person name="Kim H.B."/>
        </authorList>
    </citation>
    <scope>NUCLEOTIDE SEQUENCE [LARGE SCALE GENOMIC DNA]</scope>
    <source>
        <strain evidence="10 11">K_LL004</strain>
    </source>
</reference>
<accession>A0AA45KFK8</accession>
<dbReference type="GO" id="GO:0015271">
    <property type="term" value="F:outward rectifier potassium channel activity"/>
    <property type="evidence" value="ECO:0007669"/>
    <property type="project" value="TreeGrafter"/>
</dbReference>
<evidence type="ECO:0000313" key="11">
    <source>
        <dbReference type="Proteomes" id="UP000663608"/>
    </source>
</evidence>
<keyword evidence="11" id="KW-1185">Reference proteome</keyword>